<dbReference type="InterPro" id="IPR016181">
    <property type="entry name" value="Acyl_CoA_acyltransferase"/>
</dbReference>
<evidence type="ECO:0000259" key="1">
    <source>
        <dbReference type="PROSITE" id="PS51186"/>
    </source>
</evidence>
<evidence type="ECO:0000313" key="3">
    <source>
        <dbReference type="Proteomes" id="UP001612741"/>
    </source>
</evidence>
<proteinExistence type="predicted"/>
<dbReference type="Proteomes" id="UP001612741">
    <property type="component" value="Unassembled WGS sequence"/>
</dbReference>
<sequence length="270" mass="28756">MWSFTPDITAFPEAAAAFLLGDPIGNTVPLTVMAAVRAGMATDGAYYGWQTVDGQIRGAAFRTPPAPLGLAVMPVQAVTELAAALAGRPIPEVMGPRDLVTAFTAARRATLTRTVEERLYRLDRLTHPAVPGSARRAGPGDLPLLVSWFQAFGQEVRLNADHEDPTERVARRIAAGDIHLWIADGAPVSFAALSTAVGGVSRIGPVYTPPSCRRRGYGAAVTAHVSRRGLDERAKEIVLFTDLANPTSNAIYQSIGYVPHADYAHVTYAA</sequence>
<dbReference type="EMBL" id="JBITGY010000015">
    <property type="protein sequence ID" value="MFI6504621.1"/>
    <property type="molecule type" value="Genomic_DNA"/>
</dbReference>
<dbReference type="Pfam" id="PF00583">
    <property type="entry name" value="Acetyltransf_1"/>
    <property type="match status" value="1"/>
</dbReference>
<evidence type="ECO:0000313" key="2">
    <source>
        <dbReference type="EMBL" id="MFI6504621.1"/>
    </source>
</evidence>
<reference evidence="2 3" key="1">
    <citation type="submission" date="2024-10" db="EMBL/GenBank/DDBJ databases">
        <title>The Natural Products Discovery Center: Release of the First 8490 Sequenced Strains for Exploring Actinobacteria Biosynthetic Diversity.</title>
        <authorList>
            <person name="Kalkreuter E."/>
            <person name="Kautsar S.A."/>
            <person name="Yang D."/>
            <person name="Bader C.D."/>
            <person name="Teijaro C.N."/>
            <person name="Fluegel L."/>
            <person name="Davis C.M."/>
            <person name="Simpson J.R."/>
            <person name="Lauterbach L."/>
            <person name="Steele A.D."/>
            <person name="Gui C."/>
            <person name="Meng S."/>
            <person name="Li G."/>
            <person name="Viehrig K."/>
            <person name="Ye F."/>
            <person name="Su P."/>
            <person name="Kiefer A.F."/>
            <person name="Nichols A."/>
            <person name="Cepeda A.J."/>
            <person name="Yan W."/>
            <person name="Fan B."/>
            <person name="Jiang Y."/>
            <person name="Adhikari A."/>
            <person name="Zheng C.-J."/>
            <person name="Schuster L."/>
            <person name="Cowan T.M."/>
            <person name="Smanski M.J."/>
            <person name="Chevrette M.G."/>
            <person name="De Carvalho L.P.S."/>
            <person name="Shen B."/>
        </authorList>
    </citation>
    <scope>NUCLEOTIDE SEQUENCE [LARGE SCALE GENOMIC DNA]</scope>
    <source>
        <strain evidence="2 3">NPDC050545</strain>
    </source>
</reference>
<organism evidence="2 3">
    <name type="scientific">Nonomuraea typhae</name>
    <dbReference type="NCBI Taxonomy" id="2603600"/>
    <lineage>
        <taxon>Bacteria</taxon>
        <taxon>Bacillati</taxon>
        <taxon>Actinomycetota</taxon>
        <taxon>Actinomycetes</taxon>
        <taxon>Streptosporangiales</taxon>
        <taxon>Streptosporangiaceae</taxon>
        <taxon>Nonomuraea</taxon>
    </lineage>
</organism>
<comment type="caution">
    <text evidence="2">The sequence shown here is derived from an EMBL/GenBank/DDBJ whole genome shotgun (WGS) entry which is preliminary data.</text>
</comment>
<dbReference type="PROSITE" id="PS51186">
    <property type="entry name" value="GNAT"/>
    <property type="match status" value="1"/>
</dbReference>
<dbReference type="InterPro" id="IPR000182">
    <property type="entry name" value="GNAT_dom"/>
</dbReference>
<protein>
    <submittedName>
        <fullName evidence="2">GNAT family N-acetyltransferase</fullName>
    </submittedName>
</protein>
<accession>A0ABW7Z8Y1</accession>
<feature type="domain" description="N-acetyltransferase" evidence="1">
    <location>
        <begin position="132"/>
        <end position="270"/>
    </location>
</feature>
<dbReference type="RefSeq" id="WP_397090424.1">
    <property type="nucleotide sequence ID" value="NZ_JBITGY010000015.1"/>
</dbReference>
<name>A0ABW7Z8Y1_9ACTN</name>
<dbReference type="CDD" id="cd04301">
    <property type="entry name" value="NAT_SF"/>
    <property type="match status" value="1"/>
</dbReference>
<keyword evidence="3" id="KW-1185">Reference proteome</keyword>
<dbReference type="SUPFAM" id="SSF55729">
    <property type="entry name" value="Acyl-CoA N-acyltransferases (Nat)"/>
    <property type="match status" value="1"/>
</dbReference>
<gene>
    <name evidence="2" type="ORF">ACIBG2_45050</name>
</gene>
<dbReference type="Gene3D" id="3.40.630.30">
    <property type="match status" value="1"/>
</dbReference>